<dbReference type="EMBL" id="JACHIU010000001">
    <property type="protein sequence ID" value="MBB6471182.1"/>
    <property type="molecule type" value="Genomic_DNA"/>
</dbReference>
<keyword evidence="3" id="KW-1185">Reference proteome</keyword>
<organism evidence="2 3">
    <name type="scientific">Sphaerisporangium rubeum</name>
    <dbReference type="NCBI Taxonomy" id="321317"/>
    <lineage>
        <taxon>Bacteria</taxon>
        <taxon>Bacillati</taxon>
        <taxon>Actinomycetota</taxon>
        <taxon>Actinomycetes</taxon>
        <taxon>Streptosporangiales</taxon>
        <taxon>Streptosporangiaceae</taxon>
        <taxon>Sphaerisporangium</taxon>
    </lineage>
</organism>
<dbReference type="GO" id="GO:0016787">
    <property type="term" value="F:hydrolase activity"/>
    <property type="evidence" value="ECO:0007669"/>
    <property type="project" value="UniProtKB-KW"/>
</dbReference>
<feature type="domain" description="NTP pyrophosphohydrolase MazG-like" evidence="1">
    <location>
        <begin position="31"/>
        <end position="94"/>
    </location>
</feature>
<dbReference type="Proteomes" id="UP000555564">
    <property type="component" value="Unassembled WGS sequence"/>
</dbReference>
<proteinExistence type="predicted"/>
<dbReference type="PANTHER" id="PTHR42702:SF1">
    <property type="entry name" value="REGULATORY PROTEIN FOR BETA-LACTAMASE"/>
    <property type="match status" value="1"/>
</dbReference>
<dbReference type="AlphaFoldDB" id="A0A7X0M4I4"/>
<dbReference type="InterPro" id="IPR004518">
    <property type="entry name" value="MazG-like_dom"/>
</dbReference>
<accession>A0A7X0M4I4</accession>
<name>A0A7X0M4I4_9ACTN</name>
<gene>
    <name evidence="2" type="ORF">BJ992_000613</name>
</gene>
<protein>
    <submittedName>
        <fullName evidence="2">NTP pyrophosphatase (Non-canonical NTP hydrolase)</fullName>
    </submittedName>
</protein>
<dbReference type="Pfam" id="PF03819">
    <property type="entry name" value="MazG"/>
    <property type="match status" value="1"/>
</dbReference>
<dbReference type="RefSeq" id="WP_184978430.1">
    <property type="nucleotide sequence ID" value="NZ_BAAALO010000028.1"/>
</dbReference>
<evidence type="ECO:0000313" key="3">
    <source>
        <dbReference type="Proteomes" id="UP000555564"/>
    </source>
</evidence>
<dbReference type="SUPFAM" id="SSF101386">
    <property type="entry name" value="all-alpha NTP pyrophosphatases"/>
    <property type="match status" value="1"/>
</dbReference>
<evidence type="ECO:0000259" key="1">
    <source>
        <dbReference type="Pfam" id="PF03819"/>
    </source>
</evidence>
<comment type="caution">
    <text evidence="2">The sequence shown here is derived from an EMBL/GenBank/DDBJ whole genome shotgun (WGS) entry which is preliminary data.</text>
</comment>
<reference evidence="2 3" key="1">
    <citation type="submission" date="2020-08" db="EMBL/GenBank/DDBJ databases">
        <title>Sequencing the genomes of 1000 actinobacteria strains.</title>
        <authorList>
            <person name="Klenk H.-P."/>
        </authorList>
    </citation>
    <scope>NUCLEOTIDE SEQUENCE [LARGE SCALE GENOMIC DNA]</scope>
    <source>
        <strain evidence="2 3">DSM 44936</strain>
    </source>
</reference>
<dbReference type="Gene3D" id="1.10.287.1080">
    <property type="entry name" value="MazG-like"/>
    <property type="match status" value="1"/>
</dbReference>
<sequence>MLQLGADPGLNAIQDYVQKLEEERGFTGNSVQQTALLLGEEIGELFKALRKQQKMAMDSKSNVGTVEEELADILIYLCALSNRLGINLETAFRDKEEINKLRTWSTGA</sequence>
<keyword evidence="2" id="KW-0378">Hydrolase</keyword>
<dbReference type="PANTHER" id="PTHR42702">
    <property type="entry name" value="NUCLEOTIDE PYROPHOSPHOHYDROLASE"/>
    <property type="match status" value="1"/>
</dbReference>
<evidence type="ECO:0000313" key="2">
    <source>
        <dbReference type="EMBL" id="MBB6471182.1"/>
    </source>
</evidence>